<organism evidence="2 3">
    <name type="scientific">Streptosporangium carneum</name>
    <dbReference type="NCBI Taxonomy" id="47481"/>
    <lineage>
        <taxon>Bacteria</taxon>
        <taxon>Bacillati</taxon>
        <taxon>Actinomycetota</taxon>
        <taxon>Actinomycetes</taxon>
        <taxon>Streptosporangiales</taxon>
        <taxon>Streptosporangiaceae</taxon>
        <taxon>Streptosporangium</taxon>
    </lineage>
</organism>
<sequence length="74" mass="7967">MSENHPVDLSLAEWRKSSRSNGNGGACVEVARNLPDVVAVRDSKDPHGPVLSFSPDAWRAFAEGIRGGEFDDVS</sequence>
<proteinExistence type="predicted"/>
<reference evidence="2" key="1">
    <citation type="journal article" date="2014" name="Int. J. Syst. Evol. Microbiol.">
        <title>Complete genome sequence of Corynebacterium casei LMG S-19264T (=DSM 44701T), isolated from a smear-ripened cheese.</title>
        <authorList>
            <consortium name="US DOE Joint Genome Institute (JGI-PGF)"/>
            <person name="Walter F."/>
            <person name="Albersmeier A."/>
            <person name="Kalinowski J."/>
            <person name="Ruckert C."/>
        </authorList>
    </citation>
    <scope>NUCLEOTIDE SEQUENCE</scope>
    <source>
        <strain evidence="2">VKM Ac-2007</strain>
    </source>
</reference>
<reference evidence="2" key="2">
    <citation type="submission" date="2023-01" db="EMBL/GenBank/DDBJ databases">
        <authorList>
            <person name="Sun Q."/>
            <person name="Evtushenko L."/>
        </authorList>
    </citation>
    <scope>NUCLEOTIDE SEQUENCE</scope>
    <source>
        <strain evidence="2">VKM Ac-2007</strain>
    </source>
</reference>
<dbReference type="Proteomes" id="UP001143474">
    <property type="component" value="Unassembled WGS sequence"/>
</dbReference>
<dbReference type="AlphaFoldDB" id="A0A9W6MIZ4"/>
<name>A0A9W6MIZ4_9ACTN</name>
<keyword evidence="3" id="KW-1185">Reference proteome</keyword>
<dbReference type="RefSeq" id="WP_271223705.1">
    <property type="nucleotide sequence ID" value="NZ_BAAAVD010000063.1"/>
</dbReference>
<protein>
    <recommendedName>
        <fullName evidence="1">DUF397 domain-containing protein</fullName>
    </recommendedName>
</protein>
<comment type="caution">
    <text evidence="2">The sequence shown here is derived from an EMBL/GenBank/DDBJ whole genome shotgun (WGS) entry which is preliminary data.</text>
</comment>
<evidence type="ECO:0000259" key="1">
    <source>
        <dbReference type="Pfam" id="PF04149"/>
    </source>
</evidence>
<feature type="domain" description="DUF397" evidence="1">
    <location>
        <begin position="12"/>
        <end position="66"/>
    </location>
</feature>
<evidence type="ECO:0000313" key="3">
    <source>
        <dbReference type="Proteomes" id="UP001143474"/>
    </source>
</evidence>
<evidence type="ECO:0000313" key="2">
    <source>
        <dbReference type="EMBL" id="GLK15493.1"/>
    </source>
</evidence>
<dbReference type="EMBL" id="BSEV01000060">
    <property type="protein sequence ID" value="GLK15493.1"/>
    <property type="molecule type" value="Genomic_DNA"/>
</dbReference>
<gene>
    <name evidence="2" type="ORF">GCM10017600_89080</name>
</gene>
<dbReference type="Pfam" id="PF04149">
    <property type="entry name" value="DUF397"/>
    <property type="match status" value="1"/>
</dbReference>
<dbReference type="InterPro" id="IPR007278">
    <property type="entry name" value="DUF397"/>
</dbReference>
<accession>A0A9W6MIZ4</accession>